<keyword evidence="8" id="KW-1185">Reference proteome</keyword>
<dbReference type="AlphaFoldDB" id="A0A9P6VLT6"/>
<dbReference type="EMBL" id="VNKQ01000005">
    <property type="protein sequence ID" value="KAG0650676.1"/>
    <property type="molecule type" value="Genomic_DNA"/>
</dbReference>
<dbReference type="InterPro" id="IPR051076">
    <property type="entry name" value="Golgi_membrane_TVP38/TMEM64"/>
</dbReference>
<evidence type="ECO:0000313" key="8">
    <source>
        <dbReference type="Proteomes" id="UP000785200"/>
    </source>
</evidence>
<evidence type="ECO:0000256" key="6">
    <source>
        <dbReference type="SAM" id="Phobius"/>
    </source>
</evidence>
<evidence type="ECO:0000256" key="2">
    <source>
        <dbReference type="ARBA" id="ARBA00022692"/>
    </source>
</evidence>
<evidence type="ECO:0000256" key="1">
    <source>
        <dbReference type="ARBA" id="ARBA00004127"/>
    </source>
</evidence>
<reference evidence="7" key="1">
    <citation type="submission" date="2019-07" db="EMBL/GenBank/DDBJ databases">
        <title>Hyphodiscus hymeniophilus genome sequencing and assembly.</title>
        <authorList>
            <person name="Kramer G."/>
            <person name="Nodwell J."/>
        </authorList>
    </citation>
    <scope>NUCLEOTIDE SEQUENCE</scope>
    <source>
        <strain evidence="7">ATCC 34498</strain>
    </source>
</reference>
<feature type="region of interest" description="Disordered" evidence="5">
    <location>
        <begin position="1"/>
        <end position="44"/>
    </location>
</feature>
<feature type="transmembrane region" description="Helical" evidence="6">
    <location>
        <begin position="131"/>
        <end position="151"/>
    </location>
</feature>
<evidence type="ECO:0000313" key="7">
    <source>
        <dbReference type="EMBL" id="KAG0650676.1"/>
    </source>
</evidence>
<feature type="transmembrane region" description="Helical" evidence="6">
    <location>
        <begin position="163"/>
        <end position="187"/>
    </location>
</feature>
<proteinExistence type="predicted"/>
<dbReference type="PANTHER" id="PTHR47549">
    <property type="entry name" value="GOLGI APPARATUS MEMBRANE PROTEIN TVP38-RELATED"/>
    <property type="match status" value="1"/>
</dbReference>
<keyword evidence="3 6" id="KW-1133">Transmembrane helix</keyword>
<organism evidence="7 8">
    <name type="scientific">Hyphodiscus hymeniophilus</name>
    <dbReference type="NCBI Taxonomy" id="353542"/>
    <lineage>
        <taxon>Eukaryota</taxon>
        <taxon>Fungi</taxon>
        <taxon>Dikarya</taxon>
        <taxon>Ascomycota</taxon>
        <taxon>Pezizomycotina</taxon>
        <taxon>Leotiomycetes</taxon>
        <taxon>Helotiales</taxon>
        <taxon>Hyphodiscaceae</taxon>
        <taxon>Hyphodiscus</taxon>
    </lineage>
</organism>
<protein>
    <submittedName>
        <fullName evidence="7">Golgi apparatus membrane TVP38</fullName>
    </submittedName>
</protein>
<evidence type="ECO:0000256" key="4">
    <source>
        <dbReference type="ARBA" id="ARBA00023136"/>
    </source>
</evidence>
<keyword evidence="4 6" id="KW-0472">Membrane</keyword>
<accession>A0A9P6VLT6</accession>
<feature type="transmembrane region" description="Helical" evidence="6">
    <location>
        <begin position="91"/>
        <end position="111"/>
    </location>
</feature>
<dbReference type="GO" id="GO:0012505">
    <property type="term" value="C:endomembrane system"/>
    <property type="evidence" value="ECO:0007669"/>
    <property type="project" value="UniProtKB-SubCell"/>
</dbReference>
<dbReference type="PANTHER" id="PTHR47549:SF2">
    <property type="entry name" value="GOLGI APPARATUS MEMBRANE PROTEIN TVP38"/>
    <property type="match status" value="1"/>
</dbReference>
<name>A0A9P6VLT6_9HELO</name>
<keyword evidence="2 6" id="KW-0812">Transmembrane</keyword>
<sequence>MDGHQNPPYPQHDAFPEIPQNHSFQRPNGAPATVPNTFHPAPAYDTPASSYPDQLMPSQGPQDGSKFEPLRMSAAQKLRATRLSKKWQMRLYWIIPLGILAIVLVVLFEVYKDDFERWVQPLANWLTKRDAWSWTIPVAILVILSFPPLFGHEIVQIIVGLSYPIGVAIGIACAGAILGEAAAFIVFKYGFTSWVEKKIATKVRWAAVARVAQEAGFKGVLIIRYSIVPPLIISLPKTIVFVVLGAPTAKNSKGAKWAKVVAIGVVVIITIFASIWIRRKMAIAVQEIEAERGISHNGDDQTDEELGMLRQQTRYNVPDETSYSGAGVAVQYPYQDTGGPQSHRQS</sequence>
<comment type="caution">
    <text evidence="7">The sequence shown here is derived from an EMBL/GenBank/DDBJ whole genome shotgun (WGS) entry which is preliminary data.</text>
</comment>
<comment type="subcellular location">
    <subcellularLocation>
        <location evidence="1">Endomembrane system</location>
        <topology evidence="1">Multi-pass membrane protein</topology>
    </subcellularLocation>
</comment>
<evidence type="ECO:0000256" key="5">
    <source>
        <dbReference type="SAM" id="MobiDB-lite"/>
    </source>
</evidence>
<dbReference type="Proteomes" id="UP000785200">
    <property type="component" value="Unassembled WGS sequence"/>
</dbReference>
<dbReference type="OrthoDB" id="166803at2759"/>
<feature type="transmembrane region" description="Helical" evidence="6">
    <location>
        <begin position="227"/>
        <end position="245"/>
    </location>
</feature>
<gene>
    <name evidence="7" type="ORF">D0Z07_2259</name>
</gene>
<evidence type="ECO:0000256" key="3">
    <source>
        <dbReference type="ARBA" id="ARBA00022989"/>
    </source>
</evidence>
<feature type="transmembrane region" description="Helical" evidence="6">
    <location>
        <begin position="257"/>
        <end position="277"/>
    </location>
</feature>